<accession>A0A7K0FS47</accession>
<keyword evidence="1" id="KW-0472">Membrane</keyword>
<keyword evidence="1" id="KW-0812">Transmembrane</keyword>
<proteinExistence type="predicted"/>
<dbReference type="AlphaFoldDB" id="A0A7K0FS47"/>
<reference evidence="2 3" key="1">
    <citation type="submission" date="2019-11" db="EMBL/GenBank/DDBJ databases">
        <authorList>
            <person name="Cheng Q."/>
            <person name="Yang Z."/>
        </authorList>
    </citation>
    <scope>NUCLEOTIDE SEQUENCE [LARGE SCALE GENOMIC DNA]</scope>
    <source>
        <strain evidence="2 3">HX-22-1</strain>
    </source>
</reference>
<dbReference type="Proteomes" id="UP000462931">
    <property type="component" value="Unassembled WGS sequence"/>
</dbReference>
<dbReference type="RefSeq" id="WP_154288016.1">
    <property type="nucleotide sequence ID" value="NZ_WKJI01000003.1"/>
</dbReference>
<protein>
    <submittedName>
        <fullName evidence="2">Uncharacterized protein</fullName>
    </submittedName>
</protein>
<dbReference type="EMBL" id="WKJI01000003">
    <property type="protein sequence ID" value="MRX47907.1"/>
    <property type="molecule type" value="Genomic_DNA"/>
</dbReference>
<evidence type="ECO:0000313" key="3">
    <source>
        <dbReference type="Proteomes" id="UP000462931"/>
    </source>
</evidence>
<name>A0A7K0FS47_9SPHI</name>
<evidence type="ECO:0000313" key="2">
    <source>
        <dbReference type="EMBL" id="MRX47907.1"/>
    </source>
</evidence>
<organism evidence="2 3">
    <name type="scientific">Pedobacter puniceum</name>
    <dbReference type="NCBI Taxonomy" id="2666136"/>
    <lineage>
        <taxon>Bacteria</taxon>
        <taxon>Pseudomonadati</taxon>
        <taxon>Bacteroidota</taxon>
        <taxon>Sphingobacteriia</taxon>
        <taxon>Sphingobacteriales</taxon>
        <taxon>Sphingobacteriaceae</taxon>
        <taxon>Pedobacter</taxon>
    </lineage>
</organism>
<feature type="transmembrane region" description="Helical" evidence="1">
    <location>
        <begin position="6"/>
        <end position="29"/>
    </location>
</feature>
<sequence length="64" mass="7241">MNNTLYFLGGILSLILGIFIVINQIKFFLKKEKDELGFNFGFLISGICAIMLGIGLIEHYWSLV</sequence>
<evidence type="ECO:0000256" key="1">
    <source>
        <dbReference type="SAM" id="Phobius"/>
    </source>
</evidence>
<gene>
    <name evidence="2" type="ORF">GJJ64_11965</name>
</gene>
<keyword evidence="1" id="KW-1133">Transmembrane helix</keyword>
<comment type="caution">
    <text evidence="2">The sequence shown here is derived from an EMBL/GenBank/DDBJ whole genome shotgun (WGS) entry which is preliminary data.</text>
</comment>
<keyword evidence="3" id="KW-1185">Reference proteome</keyword>
<feature type="transmembrane region" description="Helical" evidence="1">
    <location>
        <begin position="36"/>
        <end position="57"/>
    </location>
</feature>